<dbReference type="AlphaFoldDB" id="A0A815SCW4"/>
<dbReference type="Proteomes" id="UP000663891">
    <property type="component" value="Unassembled WGS sequence"/>
</dbReference>
<evidence type="ECO:0000256" key="1">
    <source>
        <dbReference type="SAM" id="SignalP"/>
    </source>
</evidence>
<gene>
    <name evidence="3" type="ORF">OKA104_LOCUS46859</name>
    <name evidence="2" type="ORF">VCS650_LOCUS41547</name>
</gene>
<evidence type="ECO:0000313" key="3">
    <source>
        <dbReference type="EMBL" id="CAF4313548.1"/>
    </source>
</evidence>
<dbReference type="OrthoDB" id="10001099at2759"/>
<proteinExistence type="predicted"/>
<comment type="caution">
    <text evidence="2">The sequence shown here is derived from an EMBL/GenBank/DDBJ whole genome shotgun (WGS) entry which is preliminary data.</text>
</comment>
<name>A0A815SCW4_9BILA</name>
<feature type="chain" id="PRO_5036412246" evidence="1">
    <location>
        <begin position="23"/>
        <end position="138"/>
    </location>
</feature>
<dbReference type="EMBL" id="CAJOAY010017682">
    <property type="protein sequence ID" value="CAF4313548.1"/>
    <property type="molecule type" value="Genomic_DNA"/>
</dbReference>
<reference evidence="2" key="1">
    <citation type="submission" date="2021-02" db="EMBL/GenBank/DDBJ databases">
        <authorList>
            <person name="Nowell W R."/>
        </authorList>
    </citation>
    <scope>NUCLEOTIDE SEQUENCE</scope>
</reference>
<sequence>MMITTFLLYIFGLIFLIEPILCTVSVDDSNTILISNGFVTCYSDHLVIHFYYFPFGDKTIKYENIRSCELLSSNDLNFFETKSWGMAFSNIWWHLDIRRQWRSHYIILNANQWPKIGVTMNDDDIIKVYNIIKTKIII</sequence>
<evidence type="ECO:0000313" key="2">
    <source>
        <dbReference type="EMBL" id="CAF1488071.1"/>
    </source>
</evidence>
<dbReference type="EMBL" id="CAJNON010001836">
    <property type="protein sequence ID" value="CAF1488071.1"/>
    <property type="molecule type" value="Genomic_DNA"/>
</dbReference>
<accession>A0A815SCW4</accession>
<keyword evidence="1" id="KW-0732">Signal</keyword>
<protein>
    <submittedName>
        <fullName evidence="2">Uncharacterized protein</fullName>
    </submittedName>
</protein>
<organism evidence="2 4">
    <name type="scientific">Adineta steineri</name>
    <dbReference type="NCBI Taxonomy" id="433720"/>
    <lineage>
        <taxon>Eukaryota</taxon>
        <taxon>Metazoa</taxon>
        <taxon>Spiralia</taxon>
        <taxon>Gnathifera</taxon>
        <taxon>Rotifera</taxon>
        <taxon>Eurotatoria</taxon>
        <taxon>Bdelloidea</taxon>
        <taxon>Adinetida</taxon>
        <taxon>Adinetidae</taxon>
        <taxon>Adineta</taxon>
    </lineage>
</organism>
<feature type="signal peptide" evidence="1">
    <location>
        <begin position="1"/>
        <end position="22"/>
    </location>
</feature>
<dbReference type="Proteomes" id="UP000663881">
    <property type="component" value="Unassembled WGS sequence"/>
</dbReference>
<evidence type="ECO:0000313" key="4">
    <source>
        <dbReference type="Proteomes" id="UP000663891"/>
    </source>
</evidence>